<dbReference type="GO" id="GO:0012505">
    <property type="term" value="C:endomembrane system"/>
    <property type="evidence" value="ECO:0007669"/>
    <property type="project" value="UniProtKB-SubCell"/>
</dbReference>
<evidence type="ECO:0000256" key="3">
    <source>
        <dbReference type="ARBA" id="ARBA00022692"/>
    </source>
</evidence>
<name>A0A4Z2CZK7_SCHJA</name>
<evidence type="ECO:0000313" key="8">
    <source>
        <dbReference type="EMBL" id="TNN09629.1"/>
    </source>
</evidence>
<comment type="similarity">
    <text evidence="2">Belongs to the DRAM/TMEM150 family.</text>
</comment>
<evidence type="ECO:0000256" key="4">
    <source>
        <dbReference type="ARBA" id="ARBA00022989"/>
    </source>
</evidence>
<comment type="caution">
    <text evidence="8">The sequence shown here is derived from an EMBL/GenBank/DDBJ whole genome shotgun (WGS) entry which is preliminary data.</text>
</comment>
<dbReference type="PANTHER" id="PTHR21324">
    <property type="entry name" value="FASTING-INDUCIBLE INTEGRAL MEMBRANE PROTEIN TM6P1-RELATED"/>
    <property type="match status" value="1"/>
</dbReference>
<evidence type="ECO:0000256" key="1">
    <source>
        <dbReference type="ARBA" id="ARBA00004127"/>
    </source>
</evidence>
<dbReference type="Pfam" id="PF10277">
    <property type="entry name" value="Frag1"/>
    <property type="match status" value="1"/>
</dbReference>
<evidence type="ECO:0000256" key="5">
    <source>
        <dbReference type="ARBA" id="ARBA00023136"/>
    </source>
</evidence>
<keyword evidence="5 6" id="KW-0472">Membrane</keyword>
<evidence type="ECO:0000259" key="7">
    <source>
        <dbReference type="Pfam" id="PF10277"/>
    </source>
</evidence>
<sequence length="248" mass="29236">MVWIKCYPSRLPLFAVCHALFWLPIGYFVAISYDHVQPVVPYVSSLGVYPPERYMFMSLMGSYGVMTIISQWLWSIMMRKKFQRRTKSIMYTFMCIFSAGVYTLLGICIVILSFIDTKHNNRIHYRLTVTSFMCHTIVIPLNTLLVVFAFRSWKWFVLARILVAIQMGLGSFFFRYFNKAGLRVLNAVNPFYIKRHEPGYEEFKWSAICEWIVVLGCVEITLITGLELRNYEKENEERSRKYVGIWTI</sequence>
<evidence type="ECO:0000313" key="9">
    <source>
        <dbReference type="Proteomes" id="UP000311919"/>
    </source>
</evidence>
<keyword evidence="3 6" id="KW-0812">Transmembrane</keyword>
<proteinExistence type="inferred from homology"/>
<feature type="transmembrane region" description="Helical" evidence="6">
    <location>
        <begin position="127"/>
        <end position="150"/>
    </location>
</feature>
<dbReference type="AlphaFoldDB" id="A0A4Z2CZK7"/>
<evidence type="ECO:0000256" key="2">
    <source>
        <dbReference type="ARBA" id="ARBA00006565"/>
    </source>
</evidence>
<feature type="transmembrane region" description="Helical" evidence="6">
    <location>
        <begin position="89"/>
        <end position="115"/>
    </location>
</feature>
<organism evidence="8 9">
    <name type="scientific">Schistosoma japonicum</name>
    <name type="common">Blood fluke</name>
    <dbReference type="NCBI Taxonomy" id="6182"/>
    <lineage>
        <taxon>Eukaryota</taxon>
        <taxon>Metazoa</taxon>
        <taxon>Spiralia</taxon>
        <taxon>Lophotrochozoa</taxon>
        <taxon>Platyhelminthes</taxon>
        <taxon>Trematoda</taxon>
        <taxon>Digenea</taxon>
        <taxon>Strigeidida</taxon>
        <taxon>Schistosomatoidea</taxon>
        <taxon>Schistosomatidae</taxon>
        <taxon>Schistosoma</taxon>
    </lineage>
</organism>
<feature type="domain" description="CWH43-like N-terminal" evidence="7">
    <location>
        <begin position="11"/>
        <end position="222"/>
    </location>
</feature>
<dbReference type="InterPro" id="IPR050911">
    <property type="entry name" value="DRAM/TMEM150_Autophagy_Mod"/>
</dbReference>
<keyword evidence="9" id="KW-1185">Reference proteome</keyword>
<dbReference type="PANTHER" id="PTHR21324:SF2">
    <property type="entry name" value="EG:22E5.9 PROTEIN"/>
    <property type="match status" value="1"/>
</dbReference>
<feature type="transmembrane region" description="Helical" evidence="6">
    <location>
        <begin position="53"/>
        <end position="77"/>
    </location>
</feature>
<dbReference type="InterPro" id="IPR019402">
    <property type="entry name" value="CWH43_N"/>
</dbReference>
<dbReference type="GO" id="GO:0016853">
    <property type="term" value="F:isomerase activity"/>
    <property type="evidence" value="ECO:0007669"/>
    <property type="project" value="UniProtKB-KW"/>
</dbReference>
<reference evidence="8 9" key="1">
    <citation type="submission" date="2019-03" db="EMBL/GenBank/DDBJ databases">
        <title>An improved genome assembly of the fluke Schistosoma japonicum.</title>
        <authorList>
            <person name="Hu W."/>
            <person name="Luo F."/>
            <person name="Yin M."/>
            <person name="Mo X."/>
            <person name="Sun C."/>
            <person name="Wu Q."/>
            <person name="Zhu B."/>
            <person name="Xiang M."/>
            <person name="Wang J."/>
            <person name="Wang Y."/>
            <person name="Zhang T."/>
            <person name="Xu B."/>
            <person name="Zheng H."/>
            <person name="Feng Z."/>
        </authorList>
    </citation>
    <scope>NUCLEOTIDE SEQUENCE [LARGE SCALE GENOMIC DNA]</scope>
    <source>
        <strain evidence="8">HuSjv2</strain>
        <tissue evidence="8">Worms</tissue>
    </source>
</reference>
<feature type="transmembrane region" description="Helical" evidence="6">
    <location>
        <begin position="12"/>
        <end position="33"/>
    </location>
</feature>
<feature type="transmembrane region" description="Helical" evidence="6">
    <location>
        <begin position="157"/>
        <end position="177"/>
    </location>
</feature>
<dbReference type="Proteomes" id="UP000311919">
    <property type="component" value="Unassembled WGS sequence"/>
</dbReference>
<keyword evidence="8" id="KW-0413">Isomerase</keyword>
<evidence type="ECO:0000256" key="6">
    <source>
        <dbReference type="SAM" id="Phobius"/>
    </source>
</evidence>
<accession>A0A4Z2CZK7</accession>
<dbReference type="EMBL" id="SKCS01000393">
    <property type="protein sequence ID" value="TNN09629.1"/>
    <property type="molecule type" value="Genomic_DNA"/>
</dbReference>
<comment type="subcellular location">
    <subcellularLocation>
        <location evidence="1">Endomembrane system</location>
        <topology evidence="1">Multi-pass membrane protein</topology>
    </subcellularLocation>
</comment>
<protein>
    <submittedName>
        <fullName evidence="8">Prokaryotic DNA topoisomerase</fullName>
    </submittedName>
</protein>
<keyword evidence="4 6" id="KW-1133">Transmembrane helix</keyword>
<gene>
    <name evidence="8" type="ORF">EWB00_006162</name>
</gene>
<dbReference type="OrthoDB" id="6235135at2759"/>